<dbReference type="HOGENOM" id="CLU_082454_0_0_1"/>
<dbReference type="InterPro" id="IPR018855">
    <property type="entry name" value="Psome_chaperone_1_fun"/>
</dbReference>
<proteinExistence type="predicted"/>
<dbReference type="EMBL" id="CAIF01000017">
    <property type="protein sequence ID" value="CCH41333.1"/>
    <property type="molecule type" value="Genomic_DNA"/>
</dbReference>
<dbReference type="GO" id="GO:0043248">
    <property type="term" value="P:proteasome assembly"/>
    <property type="evidence" value="ECO:0007669"/>
    <property type="project" value="InterPro"/>
</dbReference>
<dbReference type="Pfam" id="PF10450">
    <property type="entry name" value="POC1"/>
    <property type="match status" value="1"/>
</dbReference>
<protein>
    <submittedName>
        <fullName evidence="1">Proteasome chaperone 1</fullName>
    </submittedName>
</protein>
<reference evidence="1 2" key="1">
    <citation type="journal article" date="2012" name="Eukaryot. Cell">
        <title>Draft genome sequence of Wickerhamomyces ciferrii NRRL Y-1031 F-60-10.</title>
        <authorList>
            <person name="Schneider J."/>
            <person name="Andrea H."/>
            <person name="Blom J."/>
            <person name="Jaenicke S."/>
            <person name="Ruckert C."/>
            <person name="Schorsch C."/>
            <person name="Szczepanowski R."/>
            <person name="Farwick M."/>
            <person name="Goesmann A."/>
            <person name="Puhler A."/>
            <person name="Schaffer S."/>
            <person name="Tauch A."/>
            <person name="Kohler T."/>
            <person name="Brinkrolf K."/>
        </authorList>
    </citation>
    <scope>NUCLEOTIDE SEQUENCE [LARGE SCALE GENOMIC DNA]</scope>
    <source>
        <strain evidence="2">ATCC 14091 / BCRC 22168 / CBS 111 / JCM 3599 / NBRC 0793 / NRRL Y-1031 F-60-10</strain>
    </source>
</reference>
<dbReference type="InParanoid" id="K0KJR2"/>
<dbReference type="eggNOG" id="ENOG502RY9B">
    <property type="taxonomic scope" value="Eukaryota"/>
</dbReference>
<dbReference type="Proteomes" id="UP000009328">
    <property type="component" value="Unassembled WGS sequence"/>
</dbReference>
<keyword evidence="2" id="KW-1185">Reference proteome</keyword>
<name>K0KJR2_WICCF</name>
<dbReference type="Gene3D" id="3.40.50.12120">
    <property type="entry name" value="POC1 chaperone"/>
    <property type="match status" value="1"/>
</dbReference>
<dbReference type="AlphaFoldDB" id="K0KJR2"/>
<gene>
    <name evidence="1" type="ORF">BN7_872</name>
</gene>
<dbReference type="FunCoup" id="K0KJR2">
    <property type="interactions" value="40"/>
</dbReference>
<evidence type="ECO:0000313" key="2">
    <source>
        <dbReference type="Proteomes" id="UP000009328"/>
    </source>
</evidence>
<accession>K0KJR2</accession>
<comment type="caution">
    <text evidence="1">The sequence shown here is derived from an EMBL/GenBank/DDBJ whole genome shotgun (WGS) entry which is preliminary data.</text>
</comment>
<sequence>MVFKPWTERAPRHTFEDITDQLVSQPLPKIQLNLATQISGTTIIIPNTLSFINDSLLKLFPENTKIGTVSIYKFLTKNDENQDEYLEDEQLYKSQKQDQLIEEFDQELYIYKLNNELNLLLVPNFQNVIYYNLISKEILSKTTDILTITPGNLSFDQSIAILGSSYPDTKFPYLQPPFHITGISGSLLSKSSKVKGLILKSEGVSGFEKIDKESIENLSYYLQKQFKFNEEFLKFIRNSLKNHNSSNNFGLYL</sequence>
<evidence type="ECO:0000313" key="1">
    <source>
        <dbReference type="EMBL" id="CCH41333.1"/>
    </source>
</evidence>
<dbReference type="GO" id="GO:0000502">
    <property type="term" value="C:proteasome complex"/>
    <property type="evidence" value="ECO:0007669"/>
    <property type="project" value="UniProtKB-KW"/>
</dbReference>
<dbReference type="InterPro" id="IPR038605">
    <property type="entry name" value="Pba1_sf"/>
</dbReference>
<dbReference type="STRING" id="1206466.K0KJR2"/>
<organism evidence="1 2">
    <name type="scientific">Wickerhamomyces ciferrii (strain ATCC 14091 / BCRC 22168 / CBS 111 / JCM 3599 / NBRC 0793 / NRRL Y-1031 F-60-10)</name>
    <name type="common">Yeast</name>
    <name type="synonym">Pichia ciferrii</name>
    <dbReference type="NCBI Taxonomy" id="1206466"/>
    <lineage>
        <taxon>Eukaryota</taxon>
        <taxon>Fungi</taxon>
        <taxon>Dikarya</taxon>
        <taxon>Ascomycota</taxon>
        <taxon>Saccharomycotina</taxon>
        <taxon>Saccharomycetes</taxon>
        <taxon>Phaffomycetales</taxon>
        <taxon>Wickerhamomycetaceae</taxon>
        <taxon>Wickerhamomyces</taxon>
    </lineage>
</organism>
<keyword evidence="1" id="KW-0647">Proteasome</keyword>